<evidence type="ECO:0000313" key="2">
    <source>
        <dbReference type="EMBL" id="KAA6376435.1"/>
    </source>
</evidence>
<dbReference type="EMBL" id="SNRW01010527">
    <property type="protein sequence ID" value="KAA6376435.1"/>
    <property type="molecule type" value="Genomic_DNA"/>
</dbReference>
<accession>A0A5J4V309</accession>
<protein>
    <submittedName>
        <fullName evidence="2">Uncharacterized protein</fullName>
    </submittedName>
</protein>
<sequence>MNVCIRNVNNQNQQSNKSRKLIKMIKEDIESEGGEEEFESIQLYQGIYVDEQIMMNAYQVKANLLNVHIYRPNQQGGLFGNQSGGIFGGNLFNAQQFTGLPLGLQGQHHNQPHHQYPNQINNPYQDEQEEEDDDNFDLDEDESLELDLKISIKDDESDDINNNFRPLTEQEIEYFSTRFSQLNKNEVDQFISFVKNIVNEYENKSTDQKRDLDLKKFDTKTQRRLLRFMTEFQKRKLLK</sequence>
<dbReference type="AlphaFoldDB" id="A0A5J4V309"/>
<organism evidence="2 3">
    <name type="scientific">Streblomastix strix</name>
    <dbReference type="NCBI Taxonomy" id="222440"/>
    <lineage>
        <taxon>Eukaryota</taxon>
        <taxon>Metamonada</taxon>
        <taxon>Preaxostyla</taxon>
        <taxon>Oxymonadida</taxon>
        <taxon>Streblomastigidae</taxon>
        <taxon>Streblomastix</taxon>
    </lineage>
</organism>
<evidence type="ECO:0000313" key="3">
    <source>
        <dbReference type="Proteomes" id="UP000324800"/>
    </source>
</evidence>
<proteinExistence type="predicted"/>
<evidence type="ECO:0000256" key="1">
    <source>
        <dbReference type="SAM" id="MobiDB-lite"/>
    </source>
</evidence>
<feature type="compositionally biased region" description="Acidic residues" evidence="1">
    <location>
        <begin position="126"/>
        <end position="136"/>
    </location>
</feature>
<comment type="caution">
    <text evidence="2">The sequence shown here is derived from an EMBL/GenBank/DDBJ whole genome shotgun (WGS) entry which is preliminary data.</text>
</comment>
<dbReference type="Proteomes" id="UP000324800">
    <property type="component" value="Unassembled WGS sequence"/>
</dbReference>
<gene>
    <name evidence="2" type="ORF">EZS28_028038</name>
</gene>
<name>A0A5J4V309_9EUKA</name>
<reference evidence="2 3" key="1">
    <citation type="submission" date="2019-03" db="EMBL/GenBank/DDBJ databases">
        <title>Single cell metagenomics reveals metabolic interactions within the superorganism composed of flagellate Streblomastix strix and complex community of Bacteroidetes bacteria on its surface.</title>
        <authorList>
            <person name="Treitli S.C."/>
            <person name="Kolisko M."/>
            <person name="Husnik F."/>
            <person name="Keeling P."/>
            <person name="Hampl V."/>
        </authorList>
    </citation>
    <scope>NUCLEOTIDE SEQUENCE [LARGE SCALE GENOMIC DNA]</scope>
    <source>
        <strain evidence="2">ST1C</strain>
    </source>
</reference>
<feature type="region of interest" description="Disordered" evidence="1">
    <location>
        <begin position="103"/>
        <end position="136"/>
    </location>
</feature>
<feature type="compositionally biased region" description="Low complexity" evidence="1">
    <location>
        <begin position="107"/>
        <end position="123"/>
    </location>
</feature>